<dbReference type="AlphaFoldDB" id="A0ABD0L438"/>
<evidence type="ECO:0000256" key="1">
    <source>
        <dbReference type="SAM" id="MobiDB-lite"/>
    </source>
</evidence>
<name>A0ABD0L438_9CAEN</name>
<feature type="compositionally biased region" description="Pro residues" evidence="1">
    <location>
        <begin position="78"/>
        <end position="87"/>
    </location>
</feature>
<dbReference type="EMBL" id="JACVVK020000086">
    <property type="protein sequence ID" value="KAK7494107.1"/>
    <property type="molecule type" value="Genomic_DNA"/>
</dbReference>
<protein>
    <submittedName>
        <fullName evidence="2">Uncharacterized protein</fullName>
    </submittedName>
</protein>
<organism evidence="2 3">
    <name type="scientific">Batillaria attramentaria</name>
    <dbReference type="NCBI Taxonomy" id="370345"/>
    <lineage>
        <taxon>Eukaryota</taxon>
        <taxon>Metazoa</taxon>
        <taxon>Spiralia</taxon>
        <taxon>Lophotrochozoa</taxon>
        <taxon>Mollusca</taxon>
        <taxon>Gastropoda</taxon>
        <taxon>Caenogastropoda</taxon>
        <taxon>Sorbeoconcha</taxon>
        <taxon>Cerithioidea</taxon>
        <taxon>Batillariidae</taxon>
        <taxon>Batillaria</taxon>
    </lineage>
</organism>
<keyword evidence="3" id="KW-1185">Reference proteome</keyword>
<evidence type="ECO:0000313" key="3">
    <source>
        <dbReference type="Proteomes" id="UP001519460"/>
    </source>
</evidence>
<accession>A0ABD0L438</accession>
<evidence type="ECO:0000313" key="2">
    <source>
        <dbReference type="EMBL" id="KAK7494107.1"/>
    </source>
</evidence>
<gene>
    <name evidence="2" type="ORF">BaRGS_00014580</name>
</gene>
<feature type="region of interest" description="Disordered" evidence="1">
    <location>
        <begin position="41"/>
        <end position="87"/>
    </location>
</feature>
<dbReference type="Proteomes" id="UP001519460">
    <property type="component" value="Unassembled WGS sequence"/>
</dbReference>
<feature type="compositionally biased region" description="Polar residues" evidence="1">
    <location>
        <begin position="59"/>
        <end position="77"/>
    </location>
</feature>
<comment type="caution">
    <text evidence="2">The sequence shown here is derived from an EMBL/GenBank/DDBJ whole genome shotgun (WGS) entry which is preliminary data.</text>
</comment>
<reference evidence="2 3" key="1">
    <citation type="journal article" date="2023" name="Sci. Data">
        <title>Genome assembly of the Korean intertidal mud-creeper Batillaria attramentaria.</title>
        <authorList>
            <person name="Patra A.K."/>
            <person name="Ho P.T."/>
            <person name="Jun S."/>
            <person name="Lee S.J."/>
            <person name="Kim Y."/>
            <person name="Won Y.J."/>
        </authorList>
    </citation>
    <scope>NUCLEOTIDE SEQUENCE [LARGE SCALE GENOMIC DNA]</scope>
    <source>
        <strain evidence="2">Wonlab-2016</strain>
    </source>
</reference>
<sequence>MDGKSGRLRKWIWEQAGMRAREGVKRVGRLTRRAAAVLSTKPTRKTNLQDMSANAEGLNLTSSSQERLAARQRSSQEPWPPDSMPAA</sequence>
<proteinExistence type="predicted"/>